<dbReference type="InterPro" id="IPR011990">
    <property type="entry name" value="TPR-like_helical_dom_sf"/>
</dbReference>
<dbReference type="Proteomes" id="UP000514509">
    <property type="component" value="Chromosome"/>
</dbReference>
<dbReference type="Gene3D" id="1.25.40.10">
    <property type="entry name" value="Tetratricopeptide repeat domain"/>
    <property type="match status" value="1"/>
</dbReference>
<dbReference type="RefSeq" id="WP_182412988.1">
    <property type="nucleotide sequence ID" value="NZ_CP055153.1"/>
</dbReference>
<keyword evidence="2" id="KW-0472">Membrane</keyword>
<protein>
    <recommendedName>
        <fullName evidence="5">Tetratricopeptide repeat protein</fullName>
    </recommendedName>
</protein>
<reference evidence="3 4" key="2">
    <citation type="submission" date="2020-08" db="EMBL/GenBank/DDBJ databases">
        <title>Adhaeribacter dokdonensis sp. nov., isolated from the rhizosphere of Elymus tsukushiensis, a plant native to the Dokdo Islands, Republic of Korea.</title>
        <authorList>
            <person name="Ghim S.Y."/>
        </authorList>
    </citation>
    <scope>NUCLEOTIDE SEQUENCE [LARGE SCALE GENOMIC DNA]</scope>
    <source>
        <strain evidence="3 4">KUDC8001</strain>
    </source>
</reference>
<keyword evidence="4" id="KW-1185">Reference proteome</keyword>
<name>A0A7L7LCG6_9BACT</name>
<dbReference type="KEGG" id="add:HUW48_22065"/>
<evidence type="ECO:0008006" key="5">
    <source>
        <dbReference type="Google" id="ProtNLM"/>
    </source>
</evidence>
<sequence length="276" mass="31677">MNKNDYEKVEEYLNGEMSHQEKLLFEAELSSNEELLSAFKVYQTIETKMRTAEKYRVQENDLKDTLHFLNKEYFTPALQQEAKVVPLYSNTFFKVVTGIAASISIILVAYFSLLQSEENIQLLADSYFKENLQQIEQTVSDPDDTLQFGVAGNTRGKNTTQDSLLEGISAYNNQQYSKALLYFQGIYKNHPDNSEAKKNMGLAYLSIKEYEKALQQFDELANKKELENNPGLFLQAVTLMRRNQPGDKKEAKQLLQQIVETNAEGSTEAAQWLQKF</sequence>
<dbReference type="EMBL" id="CP055153">
    <property type="protein sequence ID" value="QMU30542.1"/>
    <property type="molecule type" value="Genomic_DNA"/>
</dbReference>
<feature type="transmembrane region" description="Helical" evidence="2">
    <location>
        <begin position="92"/>
        <end position="113"/>
    </location>
</feature>
<dbReference type="InterPro" id="IPR019734">
    <property type="entry name" value="TPR_rpt"/>
</dbReference>
<keyword evidence="1" id="KW-0802">TPR repeat</keyword>
<keyword evidence="2" id="KW-0812">Transmembrane</keyword>
<evidence type="ECO:0000313" key="3">
    <source>
        <dbReference type="EMBL" id="QMU30542.1"/>
    </source>
</evidence>
<dbReference type="PROSITE" id="PS50005">
    <property type="entry name" value="TPR"/>
    <property type="match status" value="1"/>
</dbReference>
<proteinExistence type="predicted"/>
<organism evidence="3 4">
    <name type="scientific">Adhaeribacter radiodurans</name>
    <dbReference type="NCBI Taxonomy" id="2745197"/>
    <lineage>
        <taxon>Bacteria</taxon>
        <taxon>Pseudomonadati</taxon>
        <taxon>Bacteroidota</taxon>
        <taxon>Cytophagia</taxon>
        <taxon>Cytophagales</taxon>
        <taxon>Hymenobacteraceae</taxon>
        <taxon>Adhaeribacter</taxon>
    </lineage>
</organism>
<evidence type="ECO:0000313" key="4">
    <source>
        <dbReference type="Proteomes" id="UP000514509"/>
    </source>
</evidence>
<dbReference type="SUPFAM" id="SSF48452">
    <property type="entry name" value="TPR-like"/>
    <property type="match status" value="1"/>
</dbReference>
<evidence type="ECO:0000256" key="1">
    <source>
        <dbReference type="PROSITE-ProRule" id="PRU00339"/>
    </source>
</evidence>
<evidence type="ECO:0000256" key="2">
    <source>
        <dbReference type="SAM" id="Phobius"/>
    </source>
</evidence>
<gene>
    <name evidence="3" type="ORF">HUW48_22065</name>
</gene>
<reference evidence="3 4" key="1">
    <citation type="submission" date="2020-06" db="EMBL/GenBank/DDBJ databases">
        <authorList>
            <person name="Hwang Y.J."/>
        </authorList>
    </citation>
    <scope>NUCLEOTIDE SEQUENCE [LARGE SCALE GENOMIC DNA]</scope>
    <source>
        <strain evidence="3 4">KUDC8001</strain>
    </source>
</reference>
<dbReference type="AlphaFoldDB" id="A0A7L7LCG6"/>
<accession>A0A7L7LCG6</accession>
<feature type="repeat" description="TPR" evidence="1">
    <location>
        <begin position="194"/>
        <end position="227"/>
    </location>
</feature>
<keyword evidence="2" id="KW-1133">Transmembrane helix</keyword>